<dbReference type="InterPro" id="IPR023166">
    <property type="entry name" value="BaiN-like_dom_sf"/>
</dbReference>
<dbReference type="PANTHER" id="PTHR42887:SF2">
    <property type="entry name" value="OS12G0638800 PROTEIN"/>
    <property type="match status" value="1"/>
</dbReference>
<evidence type="ECO:0000259" key="5">
    <source>
        <dbReference type="Pfam" id="PF22780"/>
    </source>
</evidence>
<evidence type="ECO:0000259" key="4">
    <source>
        <dbReference type="Pfam" id="PF03486"/>
    </source>
</evidence>
<dbReference type="Gene3D" id="1.10.8.260">
    <property type="entry name" value="HI0933 insert domain-like"/>
    <property type="match status" value="1"/>
</dbReference>
<evidence type="ECO:0000256" key="1">
    <source>
        <dbReference type="ARBA" id="ARBA00001974"/>
    </source>
</evidence>
<evidence type="ECO:0000256" key="2">
    <source>
        <dbReference type="ARBA" id="ARBA00022630"/>
    </source>
</evidence>
<reference evidence="6" key="1">
    <citation type="submission" date="2017-04" db="EMBL/GenBank/DDBJ databases">
        <title>Population genomics of picophytoplankton unveils novel chromosome hypervariability.</title>
        <authorList>
            <consortium name="DOE Joint Genome Institute"/>
            <person name="Blanc-Mathieu R."/>
            <person name="Krasovec M."/>
            <person name="Hebrard M."/>
            <person name="Yau S."/>
            <person name="Desgranges E."/>
            <person name="Martin J."/>
            <person name="Schackwitz W."/>
            <person name="Kuo A."/>
            <person name="Salin G."/>
            <person name="Donnadieu C."/>
            <person name="Desdevises Y."/>
            <person name="Sanchez-Ferandin S."/>
            <person name="Moreau H."/>
            <person name="Rivals E."/>
            <person name="Grigoriev I.V."/>
            <person name="Grimsley N."/>
            <person name="Eyre-Walker A."/>
            <person name="Piganeau G."/>
        </authorList>
    </citation>
    <scope>NUCLEOTIDE SEQUENCE [LARGE SCALE GENOMIC DNA]</scope>
    <source>
        <strain evidence="6">RCC 1115</strain>
    </source>
</reference>
<dbReference type="eggNOG" id="ENOG502QT7P">
    <property type="taxonomic scope" value="Eukaryota"/>
</dbReference>
<dbReference type="SUPFAM" id="SSF51905">
    <property type="entry name" value="FAD/NAD(P)-binding domain"/>
    <property type="match status" value="1"/>
</dbReference>
<dbReference type="Gene3D" id="2.40.30.10">
    <property type="entry name" value="Translation factors"/>
    <property type="match status" value="1"/>
</dbReference>
<feature type="domain" description="RsdA/BaiN/AoA(So)-like insert" evidence="5">
    <location>
        <begin position="339"/>
        <end position="426"/>
    </location>
</feature>
<dbReference type="InterPro" id="IPR004792">
    <property type="entry name" value="BaiN-like"/>
</dbReference>
<dbReference type="InterPro" id="IPR036188">
    <property type="entry name" value="FAD/NAD-bd_sf"/>
</dbReference>
<dbReference type="PRINTS" id="PR00368">
    <property type="entry name" value="FADPNR"/>
</dbReference>
<dbReference type="Proteomes" id="UP000195557">
    <property type="component" value="Unassembled WGS sequence"/>
</dbReference>
<feature type="domain" description="RsdA/BaiN/AoA(So)-like insert" evidence="5">
    <location>
        <begin position="246"/>
        <end position="313"/>
    </location>
</feature>
<dbReference type="Pfam" id="PF22780">
    <property type="entry name" value="HI0933_like_1st"/>
    <property type="match status" value="2"/>
</dbReference>
<proteinExistence type="predicted"/>
<keyword evidence="3" id="KW-0274">FAD</keyword>
<organism evidence="6">
    <name type="scientific">Ostreococcus tauri</name>
    <name type="common">Marine green alga</name>
    <dbReference type="NCBI Taxonomy" id="70448"/>
    <lineage>
        <taxon>Eukaryota</taxon>
        <taxon>Viridiplantae</taxon>
        <taxon>Chlorophyta</taxon>
        <taxon>Mamiellophyceae</taxon>
        <taxon>Mamiellales</taxon>
        <taxon>Bathycoccaceae</taxon>
        <taxon>Ostreococcus</taxon>
    </lineage>
</organism>
<dbReference type="AlphaFoldDB" id="A0A1Y5IE13"/>
<dbReference type="NCBIfam" id="TIGR00275">
    <property type="entry name" value="aminoacetone oxidase family FAD-binding enzyme"/>
    <property type="match status" value="1"/>
</dbReference>
<comment type="cofactor">
    <cofactor evidence="1">
        <name>FAD</name>
        <dbReference type="ChEBI" id="CHEBI:57692"/>
    </cofactor>
</comment>
<gene>
    <name evidence="6" type="ORF">BE221DRAFT_203929</name>
</gene>
<dbReference type="InterPro" id="IPR055178">
    <property type="entry name" value="RsdA/BaiN/AoA(So)-like_dom"/>
</dbReference>
<name>A0A1Y5IE13_OSTTA</name>
<dbReference type="EMBL" id="KZ155776">
    <property type="protein sequence ID" value="OUS47818.1"/>
    <property type="molecule type" value="Genomic_DNA"/>
</dbReference>
<dbReference type="Gene3D" id="3.50.50.60">
    <property type="entry name" value="FAD/NAD(P)-binding domain"/>
    <property type="match status" value="1"/>
</dbReference>
<dbReference type="PANTHER" id="PTHR42887">
    <property type="entry name" value="OS12G0638800 PROTEIN"/>
    <property type="match status" value="1"/>
</dbReference>
<accession>A0A1Y5IE13</accession>
<feature type="domain" description="RsdA/BaiN/AoA(So)-like Rossmann fold-like" evidence="4">
    <location>
        <begin position="55"/>
        <end position="479"/>
    </location>
</feature>
<protein>
    <submittedName>
        <fullName evidence="6">HI0933-like protein-domain-containing protein</fullName>
    </submittedName>
</protein>
<dbReference type="Pfam" id="PF03486">
    <property type="entry name" value="HI0933_like"/>
    <property type="match status" value="1"/>
</dbReference>
<sequence>MPSHALLVAVRAFVRARVDQPPPFRSRTLKPSSFRRHGIVTHASSTSSSDDDGSKVAVLGGGAAGLTAAYFAAKQGARVVVYERNGECGKKILMSGGSRCNVLPVSATEKDFVTESSTRALKALLKSWSVDRCRAWIEEDVGVALGLEETTNKYFPLSNSSKEVRDRLVEACEKVGVEFRYESSIDGVVRSGDGAGWTLRVRGRGDERARAVVLAMGGLSFPAVGTDGTGFVIARRDLGHSLNEPYPALVPLTGAHPGGEPLPGLTAQVELKISGAEGSKKAAKANRKGFLFTHRGFSGPSVLDMSHHLVRPLVRSNSAKGGSTKDEDFDEVTSSSSPKMVINWSGVKREEWQERLTAPPGRALVINRVRDALPSRLADALVAESGVDSRCKICELKKDDRLKLLQVLTEYEVSVKGHQGYRKAEVTGGGVILDELNTATMESLKAPGVFLCGEVCDVFGRIGGFNFVYAWFSGRLAGQSAGKLAAE</sequence>
<dbReference type="InterPro" id="IPR057661">
    <property type="entry name" value="RsdA/BaiN/AoA(So)_Rossmann"/>
</dbReference>
<dbReference type="SUPFAM" id="SSF160996">
    <property type="entry name" value="HI0933 insert domain-like"/>
    <property type="match status" value="1"/>
</dbReference>
<evidence type="ECO:0000313" key="6">
    <source>
        <dbReference type="EMBL" id="OUS47818.1"/>
    </source>
</evidence>
<evidence type="ECO:0000256" key="3">
    <source>
        <dbReference type="ARBA" id="ARBA00022827"/>
    </source>
</evidence>
<keyword evidence="2" id="KW-0285">Flavoprotein</keyword>